<dbReference type="SUPFAM" id="SSF57850">
    <property type="entry name" value="RING/U-box"/>
    <property type="match status" value="1"/>
</dbReference>
<keyword evidence="1" id="KW-0479">Metal-binding</keyword>
<dbReference type="Gene3D" id="3.30.40.10">
    <property type="entry name" value="Zinc/RING finger domain, C3HC4 (zinc finger)"/>
    <property type="match status" value="1"/>
</dbReference>
<dbReference type="GO" id="GO:0008270">
    <property type="term" value="F:zinc ion binding"/>
    <property type="evidence" value="ECO:0007669"/>
    <property type="project" value="UniProtKB-KW"/>
</dbReference>
<dbReference type="SMART" id="SM00184">
    <property type="entry name" value="RING"/>
    <property type="match status" value="1"/>
</dbReference>
<gene>
    <name evidence="7" type="ORF">RCC_04264</name>
</gene>
<dbReference type="InterPro" id="IPR001841">
    <property type="entry name" value="Znf_RING"/>
</dbReference>
<dbReference type="STRING" id="112498.A0A2D3VA62"/>
<dbReference type="InterPro" id="IPR027370">
    <property type="entry name" value="Znf-RING_euk"/>
</dbReference>
<keyword evidence="3" id="KW-0862">Zinc</keyword>
<sequence length="174" mass="19005">MADFKPTLDDLLEHGLGSGTPPPDLPDCPVCMEPFRDLAAVITPCLHWFCRECLTALVKSGHKNAHKCPSCRYEMCEDPNKKVEDAHNAEEDAPEQEAGVGLATIYENIDVAIGPDGAALDDSDDEDYASSSDDGDDSDMNMTDIDDDSEDDGPNEEDKMDSENEDDPDGDYEE</sequence>
<dbReference type="PROSITE" id="PS00518">
    <property type="entry name" value="ZF_RING_1"/>
    <property type="match status" value="1"/>
</dbReference>
<accession>A0A2D3VA62</accession>
<keyword evidence="2 4" id="KW-0863">Zinc-finger</keyword>
<dbReference type="PROSITE" id="PS50089">
    <property type="entry name" value="ZF_RING_2"/>
    <property type="match status" value="1"/>
</dbReference>
<protein>
    <recommendedName>
        <fullName evidence="6">RING-type domain-containing protein</fullName>
    </recommendedName>
</protein>
<evidence type="ECO:0000259" key="6">
    <source>
        <dbReference type="PROSITE" id="PS50089"/>
    </source>
</evidence>
<dbReference type="PANTHER" id="PTHR12109">
    <property type="entry name" value="RING FINGER PROTEIN 141-RELATED"/>
    <property type="match status" value="1"/>
</dbReference>
<evidence type="ECO:0000256" key="1">
    <source>
        <dbReference type="ARBA" id="ARBA00022723"/>
    </source>
</evidence>
<dbReference type="InterPro" id="IPR017907">
    <property type="entry name" value="Znf_RING_CS"/>
</dbReference>
<dbReference type="OrthoDB" id="6270329at2759"/>
<feature type="region of interest" description="Disordered" evidence="5">
    <location>
        <begin position="83"/>
        <end position="102"/>
    </location>
</feature>
<feature type="region of interest" description="Disordered" evidence="5">
    <location>
        <begin position="114"/>
        <end position="174"/>
    </location>
</feature>
<keyword evidence="8" id="KW-1185">Reference proteome</keyword>
<evidence type="ECO:0000256" key="2">
    <source>
        <dbReference type="ARBA" id="ARBA00022771"/>
    </source>
</evidence>
<dbReference type="InterPro" id="IPR047126">
    <property type="entry name" value="RNF141-like"/>
</dbReference>
<organism evidence="7 8">
    <name type="scientific">Ramularia collo-cygni</name>
    <dbReference type="NCBI Taxonomy" id="112498"/>
    <lineage>
        <taxon>Eukaryota</taxon>
        <taxon>Fungi</taxon>
        <taxon>Dikarya</taxon>
        <taxon>Ascomycota</taxon>
        <taxon>Pezizomycotina</taxon>
        <taxon>Dothideomycetes</taxon>
        <taxon>Dothideomycetidae</taxon>
        <taxon>Mycosphaerellales</taxon>
        <taxon>Mycosphaerellaceae</taxon>
        <taxon>Ramularia</taxon>
    </lineage>
</organism>
<dbReference type="AlphaFoldDB" id="A0A2D3VA62"/>
<feature type="compositionally biased region" description="Acidic residues" evidence="5">
    <location>
        <begin position="119"/>
        <end position="174"/>
    </location>
</feature>
<dbReference type="GeneID" id="35599440"/>
<evidence type="ECO:0000256" key="5">
    <source>
        <dbReference type="SAM" id="MobiDB-lite"/>
    </source>
</evidence>
<dbReference type="RefSeq" id="XP_023625309.1">
    <property type="nucleotide sequence ID" value="XM_023769541.1"/>
</dbReference>
<feature type="domain" description="RING-type" evidence="6">
    <location>
        <begin position="28"/>
        <end position="72"/>
    </location>
</feature>
<name>A0A2D3VA62_9PEZI</name>
<reference evidence="7 8" key="1">
    <citation type="submission" date="2016-03" db="EMBL/GenBank/DDBJ databases">
        <authorList>
            <person name="Ploux O."/>
        </authorList>
    </citation>
    <scope>NUCLEOTIDE SEQUENCE [LARGE SCALE GENOMIC DNA]</scope>
    <source>
        <strain evidence="7 8">URUG2</strain>
    </source>
</reference>
<dbReference type="EMBL" id="FJUY01000005">
    <property type="protein sequence ID" value="CZT18419.1"/>
    <property type="molecule type" value="Genomic_DNA"/>
</dbReference>
<dbReference type="InterPro" id="IPR013083">
    <property type="entry name" value="Znf_RING/FYVE/PHD"/>
</dbReference>
<evidence type="ECO:0000313" key="7">
    <source>
        <dbReference type="EMBL" id="CZT18419.1"/>
    </source>
</evidence>
<dbReference type="PANTHER" id="PTHR12109:SF5">
    <property type="entry name" value="RING-TYPE DOMAIN-CONTAINING PROTEIN"/>
    <property type="match status" value="1"/>
</dbReference>
<evidence type="ECO:0000256" key="4">
    <source>
        <dbReference type="PROSITE-ProRule" id="PRU00175"/>
    </source>
</evidence>
<dbReference type="Pfam" id="PF13445">
    <property type="entry name" value="zf-RING_UBOX"/>
    <property type="match status" value="1"/>
</dbReference>
<proteinExistence type="predicted"/>
<evidence type="ECO:0000313" key="8">
    <source>
        <dbReference type="Proteomes" id="UP000225277"/>
    </source>
</evidence>
<dbReference type="Proteomes" id="UP000225277">
    <property type="component" value="Unassembled WGS sequence"/>
</dbReference>
<evidence type="ECO:0000256" key="3">
    <source>
        <dbReference type="ARBA" id="ARBA00022833"/>
    </source>
</evidence>